<dbReference type="AlphaFoldDB" id="A0A5S6QR95"/>
<evidence type="ECO:0000313" key="2">
    <source>
        <dbReference type="WBParaSite" id="TMUE_2000009679.1"/>
    </source>
</evidence>
<keyword evidence="1" id="KW-1185">Reference proteome</keyword>
<evidence type="ECO:0000313" key="1">
    <source>
        <dbReference type="Proteomes" id="UP000046395"/>
    </source>
</evidence>
<sequence length="312" mass="35441">MSHAKFHMKRNDIPAVESVVNWKSIVNYKEESDSTDAFVDEANFSEDVGLANPCNTGDDVFEVSMIPGSEYGEFIVQNDEHNSGNSYGSVDPGTYTGYGSNKLFVLSKGNVFAQRPILCVIEDEKNRLFQYCLRDMAVVLPDIFYYKRVLYRTRNGEVASVQPRIFDNQGRPLLLWRVAFDNVSNDPAFECFVDTDDNIVLPVLKHGLDEMLFQSREEEPLFYCECVDNRIFDEFITAANISSTDNVCNEEPVIPDQLITYEDESMLNGDGSNEFYEGSEVYYGVNEEATGQRRIVATMNPSFGFAHSFEYI</sequence>
<organism evidence="1 2">
    <name type="scientific">Trichuris muris</name>
    <name type="common">Mouse whipworm</name>
    <dbReference type="NCBI Taxonomy" id="70415"/>
    <lineage>
        <taxon>Eukaryota</taxon>
        <taxon>Metazoa</taxon>
        <taxon>Ecdysozoa</taxon>
        <taxon>Nematoda</taxon>
        <taxon>Enoplea</taxon>
        <taxon>Dorylaimia</taxon>
        <taxon>Trichinellida</taxon>
        <taxon>Trichuridae</taxon>
        <taxon>Trichuris</taxon>
    </lineage>
</organism>
<reference evidence="1" key="2">
    <citation type="submission" date="2014-03" db="EMBL/GenBank/DDBJ databases">
        <title>The whipworm genome and dual-species transcriptomics of an intimate host-pathogen interaction.</title>
        <authorList>
            <person name="Foth B.J."/>
            <person name="Tsai I.J."/>
            <person name="Reid A.J."/>
            <person name="Bancroft A.J."/>
            <person name="Nichol S."/>
            <person name="Tracey A."/>
            <person name="Holroyd N."/>
            <person name="Cotton J.A."/>
            <person name="Stanley E.J."/>
            <person name="Zarowiecki M."/>
            <person name="Liu J.Z."/>
            <person name="Huckvale T."/>
            <person name="Cooper P.J."/>
            <person name="Grencis R.K."/>
            <person name="Berriman M."/>
        </authorList>
    </citation>
    <scope>NUCLEOTIDE SEQUENCE [LARGE SCALE GENOMIC DNA]</scope>
    <source>
        <strain evidence="1">Edinburgh</strain>
    </source>
</reference>
<name>A0A5S6QR95_TRIMR</name>
<dbReference type="Proteomes" id="UP000046395">
    <property type="component" value="Unassembled WGS sequence"/>
</dbReference>
<dbReference type="STRING" id="70415.A0A5S6QR95"/>
<evidence type="ECO:0000313" key="3">
    <source>
        <dbReference type="WBParaSite" id="TMUE_3000012169.1"/>
    </source>
</evidence>
<dbReference type="WBParaSite" id="TMUE_2000009679.1">
    <property type="protein sequence ID" value="TMUE_2000009679.1"/>
    <property type="gene ID" value="WBGene00300687"/>
</dbReference>
<protein>
    <submittedName>
        <fullName evidence="2 3">Uncharacterized protein</fullName>
    </submittedName>
</protein>
<reference evidence="1" key="1">
    <citation type="submission" date="2013-11" db="EMBL/GenBank/DDBJ databases">
        <authorList>
            <person name="Aslett M."/>
        </authorList>
    </citation>
    <scope>NUCLEOTIDE SEQUENCE [LARGE SCALE GENOMIC DNA]</scope>
    <source>
        <strain evidence="1">Edinburgh</strain>
    </source>
</reference>
<dbReference type="WBParaSite" id="TMUE_3000012169.1">
    <property type="protein sequence ID" value="TMUE_3000012169.1"/>
    <property type="gene ID" value="WBGene00295391"/>
</dbReference>
<reference evidence="2 3" key="3">
    <citation type="submission" date="2019-12" db="UniProtKB">
        <authorList>
            <consortium name="WormBaseParasite"/>
        </authorList>
    </citation>
    <scope>IDENTIFICATION</scope>
</reference>
<proteinExistence type="predicted"/>
<accession>A0A5S6QR95</accession>